<dbReference type="CDD" id="cd00082">
    <property type="entry name" value="HisKA"/>
    <property type="match status" value="1"/>
</dbReference>
<dbReference type="PANTHER" id="PTHR45528">
    <property type="entry name" value="SENSOR HISTIDINE KINASE CPXA"/>
    <property type="match status" value="1"/>
</dbReference>
<dbReference type="Pfam" id="PF00512">
    <property type="entry name" value="HisKA"/>
    <property type="match status" value="1"/>
</dbReference>
<dbReference type="SMART" id="SM00387">
    <property type="entry name" value="HATPase_c"/>
    <property type="match status" value="1"/>
</dbReference>
<evidence type="ECO:0000313" key="17">
    <source>
        <dbReference type="Proteomes" id="UP000050430"/>
    </source>
</evidence>
<feature type="transmembrane region" description="Helical" evidence="14">
    <location>
        <begin position="12"/>
        <end position="35"/>
    </location>
</feature>
<dbReference type="PROSITE" id="PS50109">
    <property type="entry name" value="HIS_KIN"/>
    <property type="match status" value="1"/>
</dbReference>
<dbReference type="PRINTS" id="PR00344">
    <property type="entry name" value="BCTRLSENSOR"/>
</dbReference>
<evidence type="ECO:0000256" key="11">
    <source>
        <dbReference type="ARBA" id="ARBA00022989"/>
    </source>
</evidence>
<evidence type="ECO:0000256" key="13">
    <source>
        <dbReference type="ARBA" id="ARBA00023136"/>
    </source>
</evidence>
<evidence type="ECO:0000256" key="4">
    <source>
        <dbReference type="ARBA" id="ARBA00022475"/>
    </source>
</evidence>
<feature type="domain" description="Histidine kinase" evidence="15">
    <location>
        <begin position="241"/>
        <end position="454"/>
    </location>
</feature>
<dbReference type="InterPro" id="IPR003661">
    <property type="entry name" value="HisK_dim/P_dom"/>
</dbReference>
<dbReference type="GO" id="GO:0005886">
    <property type="term" value="C:plasma membrane"/>
    <property type="evidence" value="ECO:0007669"/>
    <property type="project" value="UniProtKB-SubCell"/>
</dbReference>
<organism evidence="16 17">
    <name type="scientific">Leptolinea tardivitalis</name>
    <dbReference type="NCBI Taxonomy" id="229920"/>
    <lineage>
        <taxon>Bacteria</taxon>
        <taxon>Bacillati</taxon>
        <taxon>Chloroflexota</taxon>
        <taxon>Anaerolineae</taxon>
        <taxon>Anaerolineales</taxon>
        <taxon>Anaerolineaceae</taxon>
        <taxon>Leptolinea</taxon>
    </lineage>
</organism>
<dbReference type="PATRIC" id="fig|229920.5.peg.302"/>
<keyword evidence="8" id="KW-0547">Nucleotide-binding</keyword>
<evidence type="ECO:0000256" key="10">
    <source>
        <dbReference type="ARBA" id="ARBA00022840"/>
    </source>
</evidence>
<keyword evidence="4" id="KW-1003">Cell membrane</keyword>
<dbReference type="InterPro" id="IPR003594">
    <property type="entry name" value="HATPase_dom"/>
</dbReference>
<keyword evidence="9" id="KW-0418">Kinase</keyword>
<dbReference type="SUPFAM" id="SSF47384">
    <property type="entry name" value="Homodimeric domain of signal transducing histidine kinase"/>
    <property type="match status" value="1"/>
</dbReference>
<keyword evidence="17" id="KW-1185">Reference proteome</keyword>
<keyword evidence="10" id="KW-0067">ATP-binding</keyword>
<reference evidence="16 17" key="1">
    <citation type="submission" date="2015-07" db="EMBL/GenBank/DDBJ databases">
        <title>Genome sequence of Leptolinea tardivitalis DSM 16556.</title>
        <authorList>
            <person name="Hemp J."/>
            <person name="Ward L.M."/>
            <person name="Pace L.A."/>
            <person name="Fischer W.W."/>
        </authorList>
    </citation>
    <scope>NUCLEOTIDE SEQUENCE [LARGE SCALE GENOMIC DNA]</scope>
    <source>
        <strain evidence="16 17">YMTK-2</strain>
    </source>
</reference>
<dbReference type="Gene3D" id="3.30.565.10">
    <property type="entry name" value="Histidine kinase-like ATPase, C-terminal domain"/>
    <property type="match status" value="1"/>
</dbReference>
<dbReference type="InterPro" id="IPR005467">
    <property type="entry name" value="His_kinase_dom"/>
</dbReference>
<dbReference type="Gene3D" id="1.10.287.130">
    <property type="match status" value="1"/>
</dbReference>
<accession>A0A0P6WNL3</accession>
<keyword evidence="11 14" id="KW-1133">Transmembrane helix</keyword>
<dbReference type="Proteomes" id="UP000050430">
    <property type="component" value="Unassembled WGS sequence"/>
</dbReference>
<comment type="caution">
    <text evidence="16">The sequence shown here is derived from an EMBL/GenBank/DDBJ whole genome shotgun (WGS) entry which is preliminary data.</text>
</comment>
<sequence length="456" mass="51416">MKSGLKIFTRYVSSAAGIALVLVIVNFMLVFFWLVRTRNDSPVRLNLAEISESIIRTNQGFQISSDGEKAFKDMYVWGMLLDDSGKVIWSKNIPQDFPSSFTVKEVASFSRWYYRNYPTYVWDHPDGLLVVGRPPNSTWKHAIEMPVDTMGYMPIWIGMVFLINAFVALFLALVLGWRMFKSINPLLDGIKKLSTLQPLSLKTGGLLGDLADKLNQTSKQLIQQEEALKKRDTARTNWISGISHDIRTPLSMVMGYASQLEENTSLSEENQNKAGIIRRQSEKIKKLVNDLNLASKLEYDMQPLRMTKVQPAELVRQVVADKLNNGLPAIFSIQLDITEKAQTENISGDEALIQRAVLNLLDNCVQHNPDGCSIDIQLDVDRSSYTIIVTDDGKGCQDKQLSVSEESENVDYYPEKGLGLTIVHQIMKSHRGTFILKSQQNQGCSAILQFPKQESE</sequence>
<keyword evidence="6" id="KW-0808">Transferase</keyword>
<evidence type="ECO:0000256" key="3">
    <source>
        <dbReference type="ARBA" id="ARBA00012438"/>
    </source>
</evidence>
<protein>
    <recommendedName>
        <fullName evidence="3">histidine kinase</fullName>
        <ecNumber evidence="3">2.7.13.3</ecNumber>
    </recommendedName>
</protein>
<comment type="catalytic activity">
    <reaction evidence="1">
        <text>ATP + protein L-histidine = ADP + protein N-phospho-L-histidine.</text>
        <dbReference type="EC" id="2.7.13.3"/>
    </reaction>
</comment>
<evidence type="ECO:0000256" key="9">
    <source>
        <dbReference type="ARBA" id="ARBA00022777"/>
    </source>
</evidence>
<evidence type="ECO:0000256" key="2">
    <source>
        <dbReference type="ARBA" id="ARBA00004651"/>
    </source>
</evidence>
<dbReference type="PANTHER" id="PTHR45528:SF1">
    <property type="entry name" value="SENSOR HISTIDINE KINASE CPXA"/>
    <property type="match status" value="1"/>
</dbReference>
<evidence type="ECO:0000256" key="7">
    <source>
        <dbReference type="ARBA" id="ARBA00022692"/>
    </source>
</evidence>
<proteinExistence type="predicted"/>
<dbReference type="GO" id="GO:0005524">
    <property type="term" value="F:ATP binding"/>
    <property type="evidence" value="ECO:0007669"/>
    <property type="project" value="UniProtKB-KW"/>
</dbReference>
<keyword evidence="5" id="KW-0597">Phosphoprotein</keyword>
<evidence type="ECO:0000256" key="14">
    <source>
        <dbReference type="SAM" id="Phobius"/>
    </source>
</evidence>
<feature type="transmembrane region" description="Helical" evidence="14">
    <location>
        <begin position="155"/>
        <end position="177"/>
    </location>
</feature>
<dbReference type="EMBL" id="LGCK01000014">
    <property type="protein sequence ID" value="KPL70405.1"/>
    <property type="molecule type" value="Genomic_DNA"/>
</dbReference>
<evidence type="ECO:0000256" key="5">
    <source>
        <dbReference type="ARBA" id="ARBA00022553"/>
    </source>
</evidence>
<dbReference type="Pfam" id="PF02518">
    <property type="entry name" value="HATPase_c"/>
    <property type="match status" value="1"/>
</dbReference>
<dbReference type="InterPro" id="IPR036890">
    <property type="entry name" value="HATPase_C_sf"/>
</dbReference>
<name>A0A0P6WNL3_9CHLR</name>
<dbReference type="InterPro" id="IPR050398">
    <property type="entry name" value="HssS/ArlS-like"/>
</dbReference>
<dbReference type="OrthoDB" id="9790669at2"/>
<dbReference type="STRING" id="229920.ADM99_14725"/>
<keyword evidence="12" id="KW-0902">Two-component regulatory system</keyword>
<keyword evidence="13 14" id="KW-0472">Membrane</keyword>
<dbReference type="RefSeq" id="WP_062422284.1">
    <property type="nucleotide sequence ID" value="NZ_BBYA01000010.1"/>
</dbReference>
<comment type="subcellular location">
    <subcellularLocation>
        <location evidence="2">Cell membrane</location>
        <topology evidence="2">Multi-pass membrane protein</topology>
    </subcellularLocation>
</comment>
<evidence type="ECO:0000259" key="15">
    <source>
        <dbReference type="PROSITE" id="PS50109"/>
    </source>
</evidence>
<dbReference type="SMART" id="SM00388">
    <property type="entry name" value="HisKA"/>
    <property type="match status" value="1"/>
</dbReference>
<dbReference type="AlphaFoldDB" id="A0A0P6WNL3"/>
<dbReference type="SUPFAM" id="SSF55874">
    <property type="entry name" value="ATPase domain of HSP90 chaperone/DNA topoisomerase II/histidine kinase"/>
    <property type="match status" value="1"/>
</dbReference>
<dbReference type="InterPro" id="IPR004358">
    <property type="entry name" value="Sig_transdc_His_kin-like_C"/>
</dbReference>
<gene>
    <name evidence="16" type="ORF">ADM99_14725</name>
</gene>
<dbReference type="EC" id="2.7.13.3" evidence="3"/>
<keyword evidence="7 14" id="KW-0812">Transmembrane</keyword>
<evidence type="ECO:0000256" key="6">
    <source>
        <dbReference type="ARBA" id="ARBA00022679"/>
    </source>
</evidence>
<dbReference type="GO" id="GO:0000155">
    <property type="term" value="F:phosphorelay sensor kinase activity"/>
    <property type="evidence" value="ECO:0007669"/>
    <property type="project" value="InterPro"/>
</dbReference>
<evidence type="ECO:0000256" key="1">
    <source>
        <dbReference type="ARBA" id="ARBA00000085"/>
    </source>
</evidence>
<evidence type="ECO:0000256" key="12">
    <source>
        <dbReference type="ARBA" id="ARBA00023012"/>
    </source>
</evidence>
<evidence type="ECO:0000313" key="16">
    <source>
        <dbReference type="EMBL" id="KPL70405.1"/>
    </source>
</evidence>
<evidence type="ECO:0000256" key="8">
    <source>
        <dbReference type="ARBA" id="ARBA00022741"/>
    </source>
</evidence>
<dbReference type="InterPro" id="IPR036097">
    <property type="entry name" value="HisK_dim/P_sf"/>
</dbReference>